<dbReference type="GeneID" id="40526968"/>
<dbReference type="PANTHER" id="PTHR10159:SF519">
    <property type="entry name" value="DUAL SPECIFICITY PROTEIN PHOSPHATASE MPK3"/>
    <property type="match status" value="1"/>
</dbReference>
<proteinExistence type="predicted"/>
<dbReference type="SUPFAM" id="SSF52799">
    <property type="entry name" value="(Phosphotyrosine protein) phosphatases II"/>
    <property type="match status" value="1"/>
</dbReference>
<dbReference type="CDD" id="cd14498">
    <property type="entry name" value="DSP"/>
    <property type="match status" value="1"/>
</dbReference>
<reference evidence="5" key="1">
    <citation type="journal article" date="2017" name="Virus Genes">
        <title>The complete genome sequence of a third distinct baculovirus isolated from the true armyworm, Mythimna unipuncta, contains two copies of the lef-7 gene.</title>
        <authorList>
            <person name="Harrison R.L."/>
            <person name="Mowery J.D."/>
            <person name="Rowley D.L."/>
            <person name="Bauchan G.R."/>
            <person name="Theilmann D.A."/>
            <person name="Rohrmann G.F."/>
            <person name="Erlandson M.A."/>
        </authorList>
    </citation>
    <scope>NUCLEOTIDE SEQUENCE [LARGE SCALE GENOMIC DNA]</scope>
    <source>
        <strain evidence="5">#7</strain>
    </source>
</reference>
<keyword evidence="6" id="KW-1185">Reference proteome</keyword>
<evidence type="ECO:0000313" key="5">
    <source>
        <dbReference type="EMBL" id="AUV65295.1"/>
    </source>
</evidence>
<dbReference type="InterPro" id="IPR000340">
    <property type="entry name" value="Dual-sp_phosphatase_cat-dom"/>
</dbReference>
<name>A0A2K9VS68_9ABAC</name>
<evidence type="ECO:0000256" key="1">
    <source>
        <dbReference type="ARBA" id="ARBA00022801"/>
    </source>
</evidence>
<organism evidence="5 6">
    <name type="scientific">Mythimna unipuncta nucleopolyhedrovirus</name>
    <dbReference type="NCBI Taxonomy" id="447897"/>
    <lineage>
        <taxon>Viruses</taxon>
        <taxon>Viruses incertae sedis</taxon>
        <taxon>Naldaviricetes</taxon>
        <taxon>Lefavirales</taxon>
        <taxon>Baculoviridae</taxon>
        <taxon>Alphabaculovirus</taxon>
    </lineage>
</organism>
<dbReference type="PROSITE" id="PS50054">
    <property type="entry name" value="TYR_PHOSPHATASE_DUAL"/>
    <property type="match status" value="1"/>
</dbReference>
<feature type="domain" description="Tyrosine-protein phosphatase" evidence="3">
    <location>
        <begin position="17"/>
        <end position="164"/>
    </location>
</feature>
<dbReference type="SMART" id="SM00195">
    <property type="entry name" value="DSPc"/>
    <property type="match status" value="1"/>
</dbReference>
<protein>
    <submittedName>
        <fullName evidence="5">PTP-2</fullName>
    </submittedName>
</protein>
<keyword evidence="2" id="KW-0904">Protein phosphatase</keyword>
<evidence type="ECO:0000313" key="6">
    <source>
        <dbReference type="Proteomes" id="UP000297194"/>
    </source>
</evidence>
<dbReference type="GO" id="GO:0017017">
    <property type="term" value="F:MAP kinase tyrosine/serine/threonine phosphatase activity"/>
    <property type="evidence" value="ECO:0007669"/>
    <property type="project" value="TreeGrafter"/>
</dbReference>
<dbReference type="PROSITE" id="PS50056">
    <property type="entry name" value="TYR_PHOSPHATASE_2"/>
    <property type="match status" value="1"/>
</dbReference>
<dbReference type="Pfam" id="PF00782">
    <property type="entry name" value="DSPc"/>
    <property type="match status" value="1"/>
</dbReference>
<evidence type="ECO:0000259" key="4">
    <source>
        <dbReference type="PROSITE" id="PS50056"/>
    </source>
</evidence>
<feature type="domain" description="Tyrosine specific protein phosphatases" evidence="4">
    <location>
        <begin position="84"/>
        <end position="143"/>
    </location>
</feature>
<dbReference type="Proteomes" id="UP000297194">
    <property type="component" value="Segment"/>
</dbReference>
<dbReference type="GO" id="GO:0033550">
    <property type="term" value="F:MAP kinase tyrosine phosphatase activity"/>
    <property type="evidence" value="ECO:0007669"/>
    <property type="project" value="TreeGrafter"/>
</dbReference>
<dbReference type="InterPro" id="IPR000387">
    <property type="entry name" value="Tyr_Pase_dom"/>
</dbReference>
<dbReference type="KEGG" id="vg:40526968"/>
<keyword evidence="1" id="KW-0378">Hydrolase</keyword>
<evidence type="ECO:0000259" key="3">
    <source>
        <dbReference type="PROSITE" id="PS50054"/>
    </source>
</evidence>
<sequence>MADERKLVTLAGGDKVNVSRITDRLYLGGIIYDIDAFRRFVDEHDIGAVLSVWDDGLLRIDDIGVARKDYMHVFIGDNEQANIMQYFESTYKFLEKKIHDENKNVFVHCHAGISRSATIVICYLMQRRDMTFHEACKFVHDRRKIRPNASFVRQLLMHEANGGIVSL</sequence>
<dbReference type="InterPro" id="IPR016130">
    <property type="entry name" value="Tyr_Pase_AS"/>
</dbReference>
<dbReference type="GO" id="GO:0008330">
    <property type="term" value="F:protein tyrosine/threonine phosphatase activity"/>
    <property type="evidence" value="ECO:0007669"/>
    <property type="project" value="TreeGrafter"/>
</dbReference>
<dbReference type="RefSeq" id="YP_009666688.1">
    <property type="nucleotide sequence ID" value="NC_043530.1"/>
</dbReference>
<dbReference type="InterPro" id="IPR020422">
    <property type="entry name" value="TYR_PHOSPHATASE_DUAL_dom"/>
</dbReference>
<dbReference type="PROSITE" id="PS00383">
    <property type="entry name" value="TYR_PHOSPHATASE_1"/>
    <property type="match status" value="1"/>
</dbReference>
<dbReference type="InterPro" id="IPR029021">
    <property type="entry name" value="Prot-tyrosine_phosphatase-like"/>
</dbReference>
<dbReference type="Gene3D" id="3.90.190.10">
    <property type="entry name" value="Protein tyrosine phosphatase superfamily"/>
    <property type="match status" value="1"/>
</dbReference>
<dbReference type="EMBL" id="MF375894">
    <property type="protein sequence ID" value="AUV65295.1"/>
    <property type="molecule type" value="Genomic_DNA"/>
</dbReference>
<dbReference type="PANTHER" id="PTHR10159">
    <property type="entry name" value="DUAL SPECIFICITY PROTEIN PHOSPHATASE"/>
    <property type="match status" value="1"/>
</dbReference>
<evidence type="ECO:0000256" key="2">
    <source>
        <dbReference type="ARBA" id="ARBA00022912"/>
    </source>
</evidence>
<accession>A0A2K9VS68</accession>